<evidence type="ECO:0000259" key="1">
    <source>
        <dbReference type="Pfam" id="PF02796"/>
    </source>
</evidence>
<dbReference type="Gene3D" id="1.10.10.60">
    <property type="entry name" value="Homeodomain-like"/>
    <property type="match status" value="1"/>
</dbReference>
<evidence type="ECO:0000313" key="2">
    <source>
        <dbReference type="EMBL" id="GKS80714.1"/>
    </source>
</evidence>
<reference evidence="2" key="1">
    <citation type="journal article" date="2022" name="Int. J. Syst. Evol. Microbiol.">
        <title>A novel species of lactic acid bacteria, Ligilactobacillus pabuli sp. nov., isolated from alfalfa silage.</title>
        <authorList>
            <person name="Tohno M."/>
            <person name="Tanizawa Y."/>
            <person name="Sawada H."/>
            <person name="Sakamoto M."/>
            <person name="Ohkuma M."/>
            <person name="Kobayashi H."/>
        </authorList>
    </citation>
    <scope>NUCLEOTIDE SEQUENCE</scope>
    <source>
        <strain evidence="2">AF129</strain>
    </source>
</reference>
<evidence type="ECO:0000313" key="3">
    <source>
        <dbReference type="Proteomes" id="UP001055149"/>
    </source>
</evidence>
<dbReference type="InterPro" id="IPR006120">
    <property type="entry name" value="Resolvase_HTH_dom"/>
</dbReference>
<proteinExistence type="predicted"/>
<dbReference type="Pfam" id="PF02796">
    <property type="entry name" value="HTH_7"/>
    <property type="match status" value="1"/>
</dbReference>
<gene>
    <name evidence="2" type="ORF">LPAF129_03990</name>
</gene>
<feature type="domain" description="Resolvase HTH" evidence="1">
    <location>
        <begin position="96"/>
        <end position="133"/>
    </location>
</feature>
<dbReference type="RefSeq" id="WP_244054492.1">
    <property type="nucleotide sequence ID" value="NZ_BQXH01000003.1"/>
</dbReference>
<organism evidence="2 3">
    <name type="scientific">Ligilactobacillus pabuli</name>
    <dbReference type="NCBI Taxonomy" id="2886039"/>
    <lineage>
        <taxon>Bacteria</taxon>
        <taxon>Bacillati</taxon>
        <taxon>Bacillota</taxon>
        <taxon>Bacilli</taxon>
        <taxon>Lactobacillales</taxon>
        <taxon>Lactobacillaceae</taxon>
        <taxon>Ligilactobacillus</taxon>
    </lineage>
</organism>
<protein>
    <recommendedName>
        <fullName evidence="1">Resolvase HTH domain-containing protein</fullName>
    </recommendedName>
</protein>
<name>A0ABQ5JHV4_9LACO</name>
<keyword evidence="3" id="KW-1185">Reference proteome</keyword>
<dbReference type="EMBL" id="BQXH01000003">
    <property type="protein sequence ID" value="GKS80714.1"/>
    <property type="molecule type" value="Genomic_DNA"/>
</dbReference>
<dbReference type="Proteomes" id="UP001055149">
    <property type="component" value="Unassembled WGS sequence"/>
</dbReference>
<accession>A0ABQ5JHV4</accession>
<comment type="caution">
    <text evidence="2">The sequence shown here is derived from an EMBL/GenBank/DDBJ whole genome shotgun (WGS) entry which is preliminary data.</text>
</comment>
<sequence>MKESLKATMLLANYFEQHPDAPDDDPFVVEQRKIAGIVPNSNKPMKRRGNRKKIDDEAINRLNQQGLTRVQIADQLDYAVSTVSKHIRIMESNVPRPPHGNRKDIDEKIIKLHKQGLTRNAIAEAIGVTGTTVNKHYQKLGLTPNNVAKKELHLGRMKKLVGQGLTMQMMTEKLHVDRKQIKEAILKHGLWTHYNEIQDLRHQFVFVLPTGGYRDYDTMKELERHEDVTAGEVMTMFEYEKRKGVKF</sequence>